<dbReference type="EMBL" id="JBHFAB010000001">
    <property type="protein sequence ID" value="MFC1415441.1"/>
    <property type="molecule type" value="Genomic_DNA"/>
</dbReference>
<dbReference type="RefSeq" id="WP_380531128.1">
    <property type="nucleotide sequence ID" value="NZ_JBHFAB010000001.1"/>
</dbReference>
<proteinExistence type="predicted"/>
<gene>
    <name evidence="1" type="ORF">ACEZDE_02085</name>
</gene>
<evidence type="ECO:0000313" key="1">
    <source>
        <dbReference type="EMBL" id="MFC1415441.1"/>
    </source>
</evidence>
<protein>
    <submittedName>
        <fullName evidence="1">Uncharacterized protein</fullName>
    </submittedName>
</protein>
<keyword evidence="2" id="KW-1185">Reference proteome</keyword>
<sequence length="218" mass="24201">MKITIPRMAAWSSEQQDDTQLRVTRDGLTYADGEQPEDRCDQGFLWPRTGTSPGVGTVQFDRPHPYRQRQAMAELLCQVCFSPATRSNLGVLWLLHDHWGEWPNWPEGMGSTEPPVCADCVYASATGCRSLRQTGIALYWVGQQPLFGVQGKIITRDPLSGKLRAAGSGIYEPTVTLARHVLAMKSVRSLEHCTPVSRSYLRTLLRAGNCSPVARRSA</sequence>
<dbReference type="Proteomes" id="UP001592531">
    <property type="component" value="Unassembled WGS sequence"/>
</dbReference>
<comment type="caution">
    <text evidence="1">The sequence shown here is derived from an EMBL/GenBank/DDBJ whole genome shotgun (WGS) entry which is preliminary data.</text>
</comment>
<accession>A0ABV6VNX4</accession>
<reference evidence="1 2" key="1">
    <citation type="submission" date="2024-09" db="EMBL/GenBank/DDBJ databases">
        <authorList>
            <person name="Lee S.D."/>
        </authorList>
    </citation>
    <scope>NUCLEOTIDE SEQUENCE [LARGE SCALE GENOMIC DNA]</scope>
    <source>
        <strain evidence="1 2">N8-3</strain>
    </source>
</reference>
<organism evidence="1 2">
    <name type="scientific">Streptacidiphilus cavernicola</name>
    <dbReference type="NCBI Taxonomy" id="3342716"/>
    <lineage>
        <taxon>Bacteria</taxon>
        <taxon>Bacillati</taxon>
        <taxon>Actinomycetota</taxon>
        <taxon>Actinomycetes</taxon>
        <taxon>Kitasatosporales</taxon>
        <taxon>Streptomycetaceae</taxon>
        <taxon>Streptacidiphilus</taxon>
    </lineage>
</organism>
<name>A0ABV6VNX4_9ACTN</name>
<evidence type="ECO:0000313" key="2">
    <source>
        <dbReference type="Proteomes" id="UP001592531"/>
    </source>
</evidence>